<keyword evidence="1" id="KW-1185">Reference proteome</keyword>
<name>A0AAF3FDF6_9BILA</name>
<accession>A0AAF3FDF6</accession>
<dbReference type="Proteomes" id="UP000887575">
    <property type="component" value="Unassembled WGS sequence"/>
</dbReference>
<proteinExistence type="predicted"/>
<evidence type="ECO:0000313" key="1">
    <source>
        <dbReference type="Proteomes" id="UP000887575"/>
    </source>
</evidence>
<organism evidence="1 2">
    <name type="scientific">Mesorhabditis belari</name>
    <dbReference type="NCBI Taxonomy" id="2138241"/>
    <lineage>
        <taxon>Eukaryota</taxon>
        <taxon>Metazoa</taxon>
        <taxon>Ecdysozoa</taxon>
        <taxon>Nematoda</taxon>
        <taxon>Chromadorea</taxon>
        <taxon>Rhabditida</taxon>
        <taxon>Rhabditina</taxon>
        <taxon>Rhabditomorpha</taxon>
        <taxon>Rhabditoidea</taxon>
        <taxon>Rhabditidae</taxon>
        <taxon>Mesorhabditinae</taxon>
        <taxon>Mesorhabditis</taxon>
    </lineage>
</organism>
<evidence type="ECO:0000313" key="2">
    <source>
        <dbReference type="WBParaSite" id="MBELARI_LOCUS5024"/>
    </source>
</evidence>
<protein>
    <submittedName>
        <fullName evidence="2">Uncharacterized protein</fullName>
    </submittedName>
</protein>
<reference evidence="2" key="1">
    <citation type="submission" date="2024-02" db="UniProtKB">
        <authorList>
            <consortium name="WormBaseParasite"/>
        </authorList>
    </citation>
    <scope>IDENTIFICATION</scope>
</reference>
<sequence length="91" mass="10181">MLEIDFTHKVTDELDGDLKSITTRSFKKSFLKLCTDGDIGPNAGPPLGEKTCRIVYESNEKHVPLYVKAARQGKTPNYLCKMALKCFDLGE</sequence>
<dbReference type="AlphaFoldDB" id="A0AAF3FDF6"/>
<dbReference type="WBParaSite" id="MBELARI_LOCUS5024">
    <property type="protein sequence ID" value="MBELARI_LOCUS5024"/>
    <property type="gene ID" value="MBELARI_LOCUS5024"/>
</dbReference>